<proteinExistence type="predicted"/>
<accession>A0ABY7GHI3</accession>
<feature type="signal peptide" evidence="6">
    <location>
        <begin position="1"/>
        <end position="15"/>
    </location>
</feature>
<name>A0ABY7GHI3_MYAAR</name>
<dbReference type="Pfam" id="PF00822">
    <property type="entry name" value="PMP22_Claudin"/>
    <property type="match status" value="1"/>
</dbReference>
<feature type="chain" id="PRO_5045426276" description="Claudin" evidence="6">
    <location>
        <begin position="16"/>
        <end position="181"/>
    </location>
</feature>
<protein>
    <recommendedName>
        <fullName evidence="9">Claudin</fullName>
    </recommendedName>
</protein>
<reference evidence="7" key="1">
    <citation type="submission" date="2022-11" db="EMBL/GenBank/DDBJ databases">
        <title>Centuries of genome instability and evolution in soft-shell clam transmissible cancer (bioRxiv).</title>
        <authorList>
            <person name="Hart S.F.M."/>
            <person name="Yonemitsu M.A."/>
            <person name="Giersch R.M."/>
            <person name="Beal B.F."/>
            <person name="Arriagada G."/>
            <person name="Davis B.W."/>
            <person name="Ostrander E.A."/>
            <person name="Goff S.P."/>
            <person name="Metzger M.J."/>
        </authorList>
    </citation>
    <scope>NUCLEOTIDE SEQUENCE</scope>
    <source>
        <strain evidence="7">MELC-2E11</strain>
        <tissue evidence="7">Siphon/mantle</tissue>
    </source>
</reference>
<evidence type="ECO:0000256" key="2">
    <source>
        <dbReference type="ARBA" id="ARBA00022692"/>
    </source>
</evidence>
<evidence type="ECO:0000313" key="7">
    <source>
        <dbReference type="EMBL" id="WAR30611.1"/>
    </source>
</evidence>
<evidence type="ECO:0000313" key="8">
    <source>
        <dbReference type="Proteomes" id="UP001164746"/>
    </source>
</evidence>
<comment type="subcellular location">
    <subcellularLocation>
        <location evidence="1">Membrane</location>
        <topology evidence="1">Multi-pass membrane protein</topology>
    </subcellularLocation>
</comment>
<keyword evidence="3 5" id="KW-1133">Transmembrane helix</keyword>
<dbReference type="EMBL" id="CP111028">
    <property type="protein sequence ID" value="WAR30611.1"/>
    <property type="molecule type" value="Genomic_DNA"/>
</dbReference>
<dbReference type="Proteomes" id="UP001164746">
    <property type="component" value="Chromosome 17"/>
</dbReference>
<dbReference type="InterPro" id="IPR050579">
    <property type="entry name" value="PMP-22/EMP/MP20-like"/>
</dbReference>
<evidence type="ECO:0000256" key="3">
    <source>
        <dbReference type="ARBA" id="ARBA00022989"/>
    </source>
</evidence>
<organism evidence="7 8">
    <name type="scientific">Mya arenaria</name>
    <name type="common">Soft-shell clam</name>
    <dbReference type="NCBI Taxonomy" id="6604"/>
    <lineage>
        <taxon>Eukaryota</taxon>
        <taxon>Metazoa</taxon>
        <taxon>Spiralia</taxon>
        <taxon>Lophotrochozoa</taxon>
        <taxon>Mollusca</taxon>
        <taxon>Bivalvia</taxon>
        <taxon>Autobranchia</taxon>
        <taxon>Heteroconchia</taxon>
        <taxon>Euheterodonta</taxon>
        <taxon>Imparidentia</taxon>
        <taxon>Neoheterodontei</taxon>
        <taxon>Myida</taxon>
        <taxon>Myoidea</taxon>
        <taxon>Myidae</taxon>
        <taxon>Mya</taxon>
    </lineage>
</organism>
<evidence type="ECO:0000256" key="6">
    <source>
        <dbReference type="SAM" id="SignalP"/>
    </source>
</evidence>
<evidence type="ECO:0000256" key="5">
    <source>
        <dbReference type="SAM" id="Phobius"/>
    </source>
</evidence>
<dbReference type="Gene3D" id="1.20.140.150">
    <property type="match status" value="1"/>
</dbReference>
<feature type="transmembrane region" description="Helical" evidence="5">
    <location>
        <begin position="87"/>
        <end position="109"/>
    </location>
</feature>
<dbReference type="InterPro" id="IPR004031">
    <property type="entry name" value="PMP22/EMP/MP20/Claudin"/>
</dbReference>
<evidence type="ECO:0008006" key="9">
    <source>
        <dbReference type="Google" id="ProtNLM"/>
    </source>
</evidence>
<keyword evidence="6" id="KW-0732">Signal</keyword>
<feature type="transmembrane region" description="Helical" evidence="5">
    <location>
        <begin position="158"/>
        <end position="180"/>
    </location>
</feature>
<keyword evidence="4 5" id="KW-0472">Membrane</keyword>
<gene>
    <name evidence="7" type="ORF">MAR_033153</name>
</gene>
<evidence type="ECO:0000256" key="1">
    <source>
        <dbReference type="ARBA" id="ARBA00004141"/>
    </source>
</evidence>
<feature type="transmembrane region" description="Helical" evidence="5">
    <location>
        <begin position="116"/>
        <end position="138"/>
    </location>
</feature>
<dbReference type="PANTHER" id="PTHR10671">
    <property type="entry name" value="EPITHELIAL MEMBRANE PROTEIN-RELATED"/>
    <property type="match status" value="1"/>
</dbReference>
<evidence type="ECO:0000256" key="4">
    <source>
        <dbReference type="ARBA" id="ARBA00023136"/>
    </source>
</evidence>
<keyword evidence="2 5" id="KW-0812">Transmembrane</keyword>
<sequence length="181" mass="19147">MALLAVLVLIASTTAFLTAVVGLGVPVWSDTTNEVVETQQTVTTHTYSGLWAQCTYKEIKVSENFICKSYIETDVEGYTSALRASQAFSILGTAMAATCVVLAVIKLCILKNSTTIAKVLAVCAIIGAVFLFLSMIIYSTKVLSDIKATFSGDSDLTAGFALTIIAIALLIVVGIISCFVK</sequence>
<dbReference type="PANTHER" id="PTHR10671:SF108">
    <property type="entry name" value="CLAUDIN FAMILY PROTEIN-RELATED"/>
    <property type="match status" value="1"/>
</dbReference>
<keyword evidence="8" id="KW-1185">Reference proteome</keyword>